<evidence type="ECO:0000313" key="6">
    <source>
        <dbReference type="Proteomes" id="UP000229972"/>
    </source>
</evidence>
<dbReference type="EMBL" id="PFAL01000017">
    <property type="protein sequence ID" value="PIR95559.1"/>
    <property type="molecule type" value="Genomic_DNA"/>
</dbReference>
<dbReference type="PANTHER" id="PTHR30258:SF2">
    <property type="entry name" value="COMG OPERON PROTEIN 1"/>
    <property type="match status" value="1"/>
</dbReference>
<keyword evidence="3" id="KW-0067">ATP-binding</keyword>
<comment type="similarity">
    <text evidence="1">Belongs to the GSP E family.</text>
</comment>
<feature type="domain" description="Bacterial type II secretion system protein E" evidence="4">
    <location>
        <begin position="4"/>
        <end position="273"/>
    </location>
</feature>
<dbReference type="SUPFAM" id="SSF52540">
    <property type="entry name" value="P-loop containing nucleoside triphosphate hydrolases"/>
    <property type="match status" value="1"/>
</dbReference>
<dbReference type="GO" id="GO:0005524">
    <property type="term" value="F:ATP binding"/>
    <property type="evidence" value="ECO:0007669"/>
    <property type="project" value="UniProtKB-KW"/>
</dbReference>
<accession>A0A2H0VB18</accession>
<dbReference type="AlphaFoldDB" id="A0A2H0VB18"/>
<evidence type="ECO:0000256" key="3">
    <source>
        <dbReference type="ARBA" id="ARBA00022840"/>
    </source>
</evidence>
<proteinExistence type="inferred from homology"/>
<keyword evidence="2" id="KW-0547">Nucleotide-binding</keyword>
<evidence type="ECO:0000313" key="5">
    <source>
        <dbReference type="EMBL" id="PIR95559.1"/>
    </source>
</evidence>
<dbReference type="GO" id="GO:0016887">
    <property type="term" value="F:ATP hydrolysis activity"/>
    <property type="evidence" value="ECO:0007669"/>
    <property type="project" value="TreeGrafter"/>
</dbReference>
<protein>
    <recommendedName>
        <fullName evidence="4">Bacterial type II secretion system protein E domain-containing protein</fullName>
    </recommendedName>
</protein>
<gene>
    <name evidence="5" type="ORF">COT93_02000</name>
</gene>
<organism evidence="5 6">
    <name type="scientific">Candidatus Falkowbacteria bacterium CG10_big_fil_rev_8_21_14_0_10_37_18</name>
    <dbReference type="NCBI Taxonomy" id="1974562"/>
    <lineage>
        <taxon>Bacteria</taxon>
        <taxon>Candidatus Falkowiibacteriota</taxon>
    </lineage>
</organism>
<comment type="caution">
    <text evidence="5">The sequence shown here is derived from an EMBL/GenBank/DDBJ whole genome shotgun (WGS) entry which is preliminary data.</text>
</comment>
<dbReference type="PANTHER" id="PTHR30258">
    <property type="entry name" value="TYPE II SECRETION SYSTEM PROTEIN GSPE-RELATED"/>
    <property type="match status" value="1"/>
</dbReference>
<dbReference type="Pfam" id="PF00437">
    <property type="entry name" value="T2SSE"/>
    <property type="match status" value="1"/>
</dbReference>
<dbReference type="GO" id="GO:0005886">
    <property type="term" value="C:plasma membrane"/>
    <property type="evidence" value="ECO:0007669"/>
    <property type="project" value="TreeGrafter"/>
</dbReference>
<dbReference type="Gene3D" id="3.40.50.300">
    <property type="entry name" value="P-loop containing nucleotide triphosphate hydrolases"/>
    <property type="match status" value="1"/>
</dbReference>
<dbReference type="Proteomes" id="UP000229972">
    <property type="component" value="Unassembled WGS sequence"/>
</dbReference>
<evidence type="ECO:0000256" key="2">
    <source>
        <dbReference type="ARBA" id="ARBA00022741"/>
    </source>
</evidence>
<dbReference type="InterPro" id="IPR027417">
    <property type="entry name" value="P-loop_NTPase"/>
</dbReference>
<evidence type="ECO:0000259" key="4">
    <source>
        <dbReference type="Pfam" id="PF00437"/>
    </source>
</evidence>
<reference evidence="6" key="1">
    <citation type="submission" date="2017-09" db="EMBL/GenBank/DDBJ databases">
        <title>Depth-based differentiation of microbial function through sediment-hosted aquifers and enrichment of novel symbionts in the deep terrestrial subsurface.</title>
        <authorList>
            <person name="Probst A.J."/>
            <person name="Ladd B."/>
            <person name="Jarett J.K."/>
            <person name="Geller-Mcgrath D.E."/>
            <person name="Sieber C.M.K."/>
            <person name="Emerson J.B."/>
            <person name="Anantharaman K."/>
            <person name="Thomas B.C."/>
            <person name="Malmstrom R."/>
            <person name="Stieglmeier M."/>
            <person name="Klingl A."/>
            <person name="Woyke T."/>
            <person name="Ryan C.M."/>
            <person name="Banfield J.F."/>
        </authorList>
    </citation>
    <scope>NUCLEOTIDE SEQUENCE [LARGE SCALE GENOMIC DNA]</scope>
</reference>
<name>A0A2H0VB18_9BACT</name>
<sequence>MSKKIVNNIFHYAHAEGASGLVITSQKDRVALHYNFPNEIRRDLSFPKKLEKSFLENLRQILGLTEGELLAKKYYKINDPKFRLNFYLSVLPAAEGEKIIIDIIRRSTPTWYFKQLGLQTTDRQKIEKTIRRGRGLIVISAPAGNGKSATLHAILSDIKQTDKNIYLFDKEVKNTEKAKNISASLAGINYLNLNIANWNKIRQHDVDIIAVDDCDEKNMLTEAIQVATSGRLVIITLTAPDSLSTLNKIFKIQLPLRLKLDTLKLIINQKLVPLKKSRLIKSGLRQNIGIFETFSLSKKIKKFLLDSKEKDLTATKFQERLQARLLKEDWPTLETDRQKKTRAGIL</sequence>
<evidence type="ECO:0000256" key="1">
    <source>
        <dbReference type="ARBA" id="ARBA00006611"/>
    </source>
</evidence>
<dbReference type="InterPro" id="IPR001482">
    <property type="entry name" value="T2SS/T4SS_dom"/>
</dbReference>